<proteinExistence type="predicted"/>
<dbReference type="Proteomes" id="UP001634393">
    <property type="component" value="Unassembled WGS sequence"/>
</dbReference>
<evidence type="ECO:0000313" key="1">
    <source>
        <dbReference type="EMBL" id="KAL3845898.1"/>
    </source>
</evidence>
<gene>
    <name evidence="1" type="ORF">ACJIZ3_003301</name>
</gene>
<name>A0ABD3UCL7_9LAMI</name>
<dbReference type="EMBL" id="JBJXBP010000002">
    <property type="protein sequence ID" value="KAL3845898.1"/>
    <property type="molecule type" value="Genomic_DNA"/>
</dbReference>
<comment type="caution">
    <text evidence="1">The sequence shown here is derived from an EMBL/GenBank/DDBJ whole genome shotgun (WGS) entry which is preliminary data.</text>
</comment>
<evidence type="ECO:0000313" key="2">
    <source>
        <dbReference type="Proteomes" id="UP001634393"/>
    </source>
</evidence>
<sequence length="61" mass="6981">MVCYNVKDLNGAWVTGLEATKETALQFTETSSRYPELFEHLLHGEGAESYISTLFRLDFSY</sequence>
<accession>A0ABD3UCL7</accession>
<organism evidence="1 2">
    <name type="scientific">Penstemon smallii</name>
    <dbReference type="NCBI Taxonomy" id="265156"/>
    <lineage>
        <taxon>Eukaryota</taxon>
        <taxon>Viridiplantae</taxon>
        <taxon>Streptophyta</taxon>
        <taxon>Embryophyta</taxon>
        <taxon>Tracheophyta</taxon>
        <taxon>Spermatophyta</taxon>
        <taxon>Magnoliopsida</taxon>
        <taxon>eudicotyledons</taxon>
        <taxon>Gunneridae</taxon>
        <taxon>Pentapetalae</taxon>
        <taxon>asterids</taxon>
        <taxon>lamiids</taxon>
        <taxon>Lamiales</taxon>
        <taxon>Plantaginaceae</taxon>
        <taxon>Cheloneae</taxon>
        <taxon>Penstemon</taxon>
    </lineage>
</organism>
<keyword evidence="2" id="KW-1185">Reference proteome</keyword>
<protein>
    <submittedName>
        <fullName evidence="1">Uncharacterized protein</fullName>
    </submittedName>
</protein>
<dbReference type="AlphaFoldDB" id="A0ABD3UCL7"/>
<reference evidence="1 2" key="1">
    <citation type="submission" date="2024-12" db="EMBL/GenBank/DDBJ databases">
        <title>The unique morphological basis and parallel evolutionary history of personate flowers in Penstemon.</title>
        <authorList>
            <person name="Depatie T.H."/>
            <person name="Wessinger C.A."/>
        </authorList>
    </citation>
    <scope>NUCLEOTIDE SEQUENCE [LARGE SCALE GENOMIC DNA]</scope>
    <source>
        <strain evidence="1">WTNN_2</strain>
        <tissue evidence="1">Leaf</tissue>
    </source>
</reference>